<dbReference type="Pfam" id="PF19051">
    <property type="entry name" value="GFO_IDH_MocA_C2"/>
    <property type="match status" value="1"/>
</dbReference>
<dbReference type="Gene3D" id="3.30.360.10">
    <property type="entry name" value="Dihydrodipicolinate Reductase, domain 2"/>
    <property type="match status" value="1"/>
</dbReference>
<dbReference type="GO" id="GO:0000166">
    <property type="term" value="F:nucleotide binding"/>
    <property type="evidence" value="ECO:0007669"/>
    <property type="project" value="InterPro"/>
</dbReference>
<feature type="chain" id="PRO_5019236912" evidence="1">
    <location>
        <begin position="27"/>
        <end position="446"/>
    </location>
</feature>
<comment type="caution">
    <text evidence="4">The sequence shown here is derived from an EMBL/GenBank/DDBJ whole genome shotgun (WGS) entry which is preliminary data.</text>
</comment>
<dbReference type="SUPFAM" id="SSF51735">
    <property type="entry name" value="NAD(P)-binding Rossmann-fold domains"/>
    <property type="match status" value="1"/>
</dbReference>
<dbReference type="InterPro" id="IPR000683">
    <property type="entry name" value="Gfo/Idh/MocA-like_OxRdtase_N"/>
</dbReference>
<dbReference type="EMBL" id="RQPJ01000003">
    <property type="protein sequence ID" value="RTE53762.1"/>
    <property type="molecule type" value="Genomic_DNA"/>
</dbReference>
<dbReference type="Proteomes" id="UP000267585">
    <property type="component" value="Unassembled WGS sequence"/>
</dbReference>
<dbReference type="PANTHER" id="PTHR43818:SF5">
    <property type="entry name" value="OXIDOREDUCTASE FAMILY PROTEIN"/>
    <property type="match status" value="1"/>
</dbReference>
<protein>
    <submittedName>
        <fullName evidence="4">Gfo/Idh/MocA family oxidoreductase</fullName>
    </submittedName>
</protein>
<evidence type="ECO:0000259" key="2">
    <source>
        <dbReference type="Pfam" id="PF01408"/>
    </source>
</evidence>
<evidence type="ECO:0000256" key="1">
    <source>
        <dbReference type="SAM" id="SignalP"/>
    </source>
</evidence>
<dbReference type="Gene3D" id="3.40.50.720">
    <property type="entry name" value="NAD(P)-binding Rossmann-like Domain"/>
    <property type="match status" value="1"/>
</dbReference>
<dbReference type="AlphaFoldDB" id="A0A430K3R3"/>
<sequence>MTTRRNFIAKTVLGSAAVAVGNSAMAMPASSYSRIIGSNDRLNVAIAGLGRRLGAYYDPIARKESNVHLMYLCDVMEKQRVSGLEKFSKHISYKPKLENDIRNVLADKKVDVLINATPDHWHAPGTIMAVKEGKHVYVEKPASHNMHENEMLVAAAEKYDKVVQMGAQQRSSAHTMEIINEIHNGVIGTPYKAVAFYSSGRGEVPHQKKTAVPQGLDWDLFQGPAPRRDYTEETWDYNWHWYGWDYGTAESGNNGTHELDVARWALQVDFPLHAEVEASKRHFVDDGWEMYDTMEATFKFSGDKVIQWDGKSRNSYNTYGSGRGTVIYGSEGTVFVNRNMYKLFDRKGKLVKDSKSASNEAGTALGGGGDMSTAHVVNFFDTIRGKAKANGPISDGSITMAMVHYSNIAYRIGRGFDIDEKTGRMFDRDAMNLWSRDYENGWEPKL</sequence>
<evidence type="ECO:0000259" key="3">
    <source>
        <dbReference type="Pfam" id="PF19051"/>
    </source>
</evidence>
<dbReference type="RefSeq" id="WP_126161750.1">
    <property type="nucleotide sequence ID" value="NZ_RQPJ01000003.1"/>
</dbReference>
<name>A0A430K3R3_9FLAO</name>
<keyword evidence="1" id="KW-0732">Signal</keyword>
<dbReference type="InterPro" id="IPR036291">
    <property type="entry name" value="NAD(P)-bd_dom_sf"/>
</dbReference>
<evidence type="ECO:0000313" key="4">
    <source>
        <dbReference type="EMBL" id="RTE53762.1"/>
    </source>
</evidence>
<dbReference type="InterPro" id="IPR043906">
    <property type="entry name" value="Gfo/Idh/MocA_OxRdtase_bact_C"/>
</dbReference>
<feature type="signal peptide" evidence="1">
    <location>
        <begin position="1"/>
        <end position="26"/>
    </location>
</feature>
<dbReference type="PROSITE" id="PS51318">
    <property type="entry name" value="TAT"/>
    <property type="match status" value="1"/>
</dbReference>
<dbReference type="Pfam" id="PF01408">
    <property type="entry name" value="GFO_IDH_MocA"/>
    <property type="match status" value="1"/>
</dbReference>
<keyword evidence="5" id="KW-1185">Reference proteome</keyword>
<gene>
    <name evidence="4" type="ORF">EHW67_07440</name>
</gene>
<proteinExistence type="predicted"/>
<feature type="domain" description="Gfo/Idh/MocA-like oxidoreductase N-terminal" evidence="2">
    <location>
        <begin position="42"/>
        <end position="166"/>
    </location>
</feature>
<reference evidence="4 5" key="1">
    <citation type="submission" date="2018-11" db="EMBL/GenBank/DDBJ databases">
        <title>Arenibacter aquaticus sp.nov., a marine bacterium isolated from surface seawater in the South China Sea.</title>
        <authorList>
            <person name="Guo J."/>
            <person name="Sun J."/>
        </authorList>
    </citation>
    <scope>NUCLEOTIDE SEQUENCE [LARGE SCALE GENOMIC DNA]</scope>
    <source>
        <strain evidence="4 5">GUO666</strain>
    </source>
</reference>
<accession>A0A430K3R3</accession>
<feature type="domain" description="Gfo/Idh/MocA-like oxidoreductase bacterial type C-terminal" evidence="3">
    <location>
        <begin position="196"/>
        <end position="328"/>
    </location>
</feature>
<dbReference type="SUPFAM" id="SSF55347">
    <property type="entry name" value="Glyceraldehyde-3-phosphate dehydrogenase-like, C-terminal domain"/>
    <property type="match status" value="1"/>
</dbReference>
<dbReference type="PANTHER" id="PTHR43818">
    <property type="entry name" value="BCDNA.GH03377"/>
    <property type="match status" value="1"/>
</dbReference>
<dbReference type="OrthoDB" id="726883at2"/>
<dbReference type="InterPro" id="IPR006311">
    <property type="entry name" value="TAT_signal"/>
</dbReference>
<dbReference type="InterPro" id="IPR050463">
    <property type="entry name" value="Gfo/Idh/MocA_oxidrdct_glycsds"/>
</dbReference>
<evidence type="ECO:0000313" key="5">
    <source>
        <dbReference type="Proteomes" id="UP000267585"/>
    </source>
</evidence>
<organism evidence="4 5">
    <name type="scientific">Arenibacter aquaticus</name>
    <dbReference type="NCBI Taxonomy" id="2489054"/>
    <lineage>
        <taxon>Bacteria</taxon>
        <taxon>Pseudomonadati</taxon>
        <taxon>Bacteroidota</taxon>
        <taxon>Flavobacteriia</taxon>
        <taxon>Flavobacteriales</taxon>
        <taxon>Flavobacteriaceae</taxon>
        <taxon>Arenibacter</taxon>
    </lineage>
</organism>